<dbReference type="SUPFAM" id="SSF55729">
    <property type="entry name" value="Acyl-CoA N-acyltransferases (Nat)"/>
    <property type="match status" value="1"/>
</dbReference>
<keyword evidence="3 15" id="KW-0808">Transferase</keyword>
<evidence type="ECO:0000313" key="17">
    <source>
        <dbReference type="Proteomes" id="UP000198324"/>
    </source>
</evidence>
<evidence type="ECO:0000256" key="8">
    <source>
        <dbReference type="ARBA" id="ARBA00054043"/>
    </source>
</evidence>
<reference evidence="16 17" key="1">
    <citation type="submission" date="2017-06" db="EMBL/GenBank/DDBJ databases">
        <authorList>
            <person name="Kim H.J."/>
            <person name="Triplett B.A."/>
        </authorList>
    </citation>
    <scope>NUCLEOTIDE SEQUENCE [LARGE SCALE GENOMIC DNA]</scope>
    <source>
        <strain evidence="16 17">DSM 13116</strain>
    </source>
</reference>
<comment type="catalytic activity">
    <reaction evidence="5 15">
        <text>L-phenylalanyl-tRNA(Phe) + an N-terminal L-alpha-aminoacyl-[protein] = an N-terminal L-phenylalanyl-L-alpha-aminoacyl-[protein] + tRNA(Phe)</text>
        <dbReference type="Rhea" id="RHEA:43632"/>
        <dbReference type="Rhea" id="RHEA-COMP:9668"/>
        <dbReference type="Rhea" id="RHEA-COMP:9699"/>
        <dbReference type="Rhea" id="RHEA-COMP:10636"/>
        <dbReference type="Rhea" id="RHEA-COMP:10637"/>
        <dbReference type="ChEBI" id="CHEBI:78442"/>
        <dbReference type="ChEBI" id="CHEBI:78531"/>
        <dbReference type="ChEBI" id="CHEBI:78597"/>
        <dbReference type="ChEBI" id="CHEBI:83561"/>
        <dbReference type="EC" id="2.3.2.6"/>
    </reaction>
</comment>
<evidence type="ECO:0000313" key="16">
    <source>
        <dbReference type="EMBL" id="SNR60773.1"/>
    </source>
</evidence>
<evidence type="ECO:0000256" key="13">
    <source>
        <dbReference type="ARBA" id="ARBA00077165"/>
    </source>
</evidence>
<keyword evidence="2 15" id="KW-0963">Cytoplasm</keyword>
<dbReference type="PANTHER" id="PTHR30098:SF2">
    <property type="entry name" value="LEUCYL_PHENYLALANYL-TRNA--PROTEIN TRANSFERASE"/>
    <property type="match status" value="1"/>
</dbReference>
<name>A0A238XQN9_9BACT</name>
<dbReference type="InterPro" id="IPR016181">
    <property type="entry name" value="Acyl_CoA_acyltransferase"/>
</dbReference>
<evidence type="ECO:0000256" key="7">
    <source>
        <dbReference type="ARBA" id="ARBA00051538"/>
    </source>
</evidence>
<dbReference type="OrthoDB" id="9790282at2"/>
<evidence type="ECO:0000256" key="3">
    <source>
        <dbReference type="ARBA" id="ARBA00022679"/>
    </source>
</evidence>
<gene>
    <name evidence="15" type="primary">aat</name>
    <name evidence="16" type="ORF">SAMN04488503_0315</name>
</gene>
<evidence type="ECO:0000256" key="6">
    <source>
        <dbReference type="ARBA" id="ARBA00050652"/>
    </source>
</evidence>
<dbReference type="GO" id="GO:0008914">
    <property type="term" value="F:leucyl-tRNA--protein transferase activity"/>
    <property type="evidence" value="ECO:0007669"/>
    <property type="project" value="UniProtKB-UniRule"/>
</dbReference>
<accession>A0A238XQN9</accession>
<evidence type="ECO:0000256" key="12">
    <source>
        <dbReference type="ARBA" id="ARBA00077136"/>
    </source>
</evidence>
<sequence length="230" mass="25675">MTIYRLFDQPVFPDPEESDPDGLLAIGGDLSPRRLVTAYSLGIFPWYAEGSPILWWTPDPRLALIPSELHVPKSLRRVLNSGTFRLTLDTAFARVIRACAQTKRPNQEGTWIVPDMVLAYEKLHSLGIAHSAEVWRDGELVGGLYGVALGGAFFGESMFHAEPNASKALFVTLVRWLQSRGCELIDCQQTTAHMLRFGARELPRKAFLERLRKALRSDALTAPWGLETGI</sequence>
<keyword evidence="17" id="KW-1185">Reference proteome</keyword>
<evidence type="ECO:0000256" key="9">
    <source>
        <dbReference type="ARBA" id="ARBA00061535"/>
    </source>
</evidence>
<dbReference type="InterPro" id="IPR004616">
    <property type="entry name" value="Leu/Phe-tRNA_Trfase"/>
</dbReference>
<dbReference type="GO" id="GO:0005737">
    <property type="term" value="C:cytoplasm"/>
    <property type="evidence" value="ECO:0007669"/>
    <property type="project" value="UniProtKB-SubCell"/>
</dbReference>
<dbReference type="NCBIfam" id="TIGR00667">
    <property type="entry name" value="aat"/>
    <property type="match status" value="1"/>
</dbReference>
<comment type="subcellular location">
    <subcellularLocation>
        <location evidence="1 15">Cytoplasm</location>
    </subcellularLocation>
</comment>
<dbReference type="EC" id="2.3.2.6" evidence="10 15"/>
<keyword evidence="4 15" id="KW-0012">Acyltransferase</keyword>
<dbReference type="GO" id="GO:0030163">
    <property type="term" value="P:protein catabolic process"/>
    <property type="evidence" value="ECO:0007669"/>
    <property type="project" value="UniProtKB-UniRule"/>
</dbReference>
<comment type="similarity">
    <text evidence="9 15">Belongs to the L/F-transferase family.</text>
</comment>
<dbReference type="Gene3D" id="3.30.70.3550">
    <property type="entry name" value="Leucyl/phenylalanyl-tRNA-protein transferase, N-terminal domain"/>
    <property type="match status" value="1"/>
</dbReference>
<evidence type="ECO:0000256" key="15">
    <source>
        <dbReference type="HAMAP-Rule" id="MF_00688"/>
    </source>
</evidence>
<protein>
    <recommendedName>
        <fullName evidence="11 15">Leucyl/phenylalanyl-tRNA--protein transferase</fullName>
        <ecNumber evidence="10 15">2.3.2.6</ecNumber>
    </recommendedName>
    <alternativeName>
        <fullName evidence="12 15">L/F-transferase</fullName>
    </alternativeName>
    <alternativeName>
        <fullName evidence="13 15">Leucyltransferase</fullName>
    </alternativeName>
    <alternativeName>
        <fullName evidence="14 15">Phenyalanyltransferase</fullName>
    </alternativeName>
</protein>
<comment type="catalytic activity">
    <reaction evidence="6 15">
        <text>N-terminal L-arginyl-[protein] + L-leucyl-tRNA(Leu) = N-terminal L-leucyl-L-arginyl-[protein] + tRNA(Leu) + H(+)</text>
        <dbReference type="Rhea" id="RHEA:50416"/>
        <dbReference type="Rhea" id="RHEA-COMP:9613"/>
        <dbReference type="Rhea" id="RHEA-COMP:9622"/>
        <dbReference type="Rhea" id="RHEA-COMP:12672"/>
        <dbReference type="Rhea" id="RHEA-COMP:12673"/>
        <dbReference type="ChEBI" id="CHEBI:15378"/>
        <dbReference type="ChEBI" id="CHEBI:64719"/>
        <dbReference type="ChEBI" id="CHEBI:78442"/>
        <dbReference type="ChEBI" id="CHEBI:78494"/>
        <dbReference type="ChEBI" id="CHEBI:133044"/>
        <dbReference type="EC" id="2.3.2.6"/>
    </reaction>
</comment>
<dbReference type="HAMAP" id="MF_00688">
    <property type="entry name" value="Leu_Phe_trans"/>
    <property type="match status" value="1"/>
</dbReference>
<dbReference type="InterPro" id="IPR042221">
    <property type="entry name" value="Leu/Phe-tRNA_Trfase_N"/>
</dbReference>
<dbReference type="EMBL" id="FZOC01000001">
    <property type="protein sequence ID" value="SNR60773.1"/>
    <property type="molecule type" value="Genomic_DNA"/>
</dbReference>
<dbReference type="Proteomes" id="UP000198324">
    <property type="component" value="Unassembled WGS sequence"/>
</dbReference>
<dbReference type="Gene3D" id="3.40.630.70">
    <property type="entry name" value="Leucyl/phenylalanyl-tRNA-protein transferase, C-terminal domain"/>
    <property type="match status" value="1"/>
</dbReference>
<dbReference type="RefSeq" id="WP_089271019.1">
    <property type="nucleotide sequence ID" value="NZ_FZOC01000001.1"/>
</dbReference>
<evidence type="ECO:0000256" key="5">
    <source>
        <dbReference type="ARBA" id="ARBA00050607"/>
    </source>
</evidence>
<organism evidence="16 17">
    <name type="scientific">Humidesulfovibrio mexicanus</name>
    <dbReference type="NCBI Taxonomy" id="147047"/>
    <lineage>
        <taxon>Bacteria</taxon>
        <taxon>Pseudomonadati</taxon>
        <taxon>Thermodesulfobacteriota</taxon>
        <taxon>Desulfovibrionia</taxon>
        <taxon>Desulfovibrionales</taxon>
        <taxon>Desulfovibrionaceae</taxon>
        <taxon>Humidesulfovibrio</taxon>
    </lineage>
</organism>
<evidence type="ECO:0000256" key="14">
    <source>
        <dbReference type="ARBA" id="ARBA00083640"/>
    </source>
</evidence>
<dbReference type="FunFam" id="3.30.70.3550:FF:000001">
    <property type="entry name" value="Leucyl/phenylalanyl-tRNA--protein transferase"/>
    <property type="match status" value="1"/>
</dbReference>
<dbReference type="AlphaFoldDB" id="A0A238XQN9"/>
<dbReference type="PANTHER" id="PTHR30098">
    <property type="entry name" value="LEUCYL/PHENYLALANYL-TRNA--PROTEIN TRANSFERASE"/>
    <property type="match status" value="1"/>
</dbReference>
<evidence type="ECO:0000256" key="10">
    <source>
        <dbReference type="ARBA" id="ARBA00066767"/>
    </source>
</evidence>
<dbReference type="InterPro" id="IPR042203">
    <property type="entry name" value="Leu/Phe-tRNA_Trfase_C"/>
</dbReference>
<evidence type="ECO:0000256" key="1">
    <source>
        <dbReference type="ARBA" id="ARBA00004496"/>
    </source>
</evidence>
<comment type="catalytic activity">
    <reaction evidence="7 15">
        <text>N-terminal L-lysyl-[protein] + L-leucyl-tRNA(Leu) = N-terminal L-leucyl-L-lysyl-[protein] + tRNA(Leu) + H(+)</text>
        <dbReference type="Rhea" id="RHEA:12340"/>
        <dbReference type="Rhea" id="RHEA-COMP:9613"/>
        <dbReference type="Rhea" id="RHEA-COMP:9622"/>
        <dbReference type="Rhea" id="RHEA-COMP:12670"/>
        <dbReference type="Rhea" id="RHEA-COMP:12671"/>
        <dbReference type="ChEBI" id="CHEBI:15378"/>
        <dbReference type="ChEBI" id="CHEBI:65249"/>
        <dbReference type="ChEBI" id="CHEBI:78442"/>
        <dbReference type="ChEBI" id="CHEBI:78494"/>
        <dbReference type="ChEBI" id="CHEBI:133043"/>
        <dbReference type="EC" id="2.3.2.6"/>
    </reaction>
</comment>
<evidence type="ECO:0000256" key="4">
    <source>
        <dbReference type="ARBA" id="ARBA00023315"/>
    </source>
</evidence>
<evidence type="ECO:0000256" key="2">
    <source>
        <dbReference type="ARBA" id="ARBA00022490"/>
    </source>
</evidence>
<evidence type="ECO:0000256" key="11">
    <source>
        <dbReference type="ARBA" id="ARBA00074372"/>
    </source>
</evidence>
<dbReference type="Pfam" id="PF03588">
    <property type="entry name" value="Leu_Phe_trans"/>
    <property type="match status" value="1"/>
</dbReference>
<comment type="function">
    <text evidence="8 15">Functions in the N-end rule pathway of protein degradation where it conjugates Leu, Phe and, less efficiently, Met from aminoacyl-tRNAs to the N-termini of proteins containing an N-terminal arginine or lysine.</text>
</comment>
<proteinExistence type="inferred from homology"/>